<organism evidence="1 2">
    <name type="scientific">Prunus armeniaca</name>
    <name type="common">Apricot</name>
    <name type="synonym">Armeniaca vulgaris</name>
    <dbReference type="NCBI Taxonomy" id="36596"/>
    <lineage>
        <taxon>Eukaryota</taxon>
        <taxon>Viridiplantae</taxon>
        <taxon>Streptophyta</taxon>
        <taxon>Embryophyta</taxon>
        <taxon>Tracheophyta</taxon>
        <taxon>Spermatophyta</taxon>
        <taxon>Magnoliopsida</taxon>
        <taxon>eudicotyledons</taxon>
        <taxon>Gunneridae</taxon>
        <taxon>Pentapetalae</taxon>
        <taxon>rosids</taxon>
        <taxon>fabids</taxon>
        <taxon>Rosales</taxon>
        <taxon>Rosaceae</taxon>
        <taxon>Amygdaloideae</taxon>
        <taxon>Amygdaleae</taxon>
        <taxon>Prunus</taxon>
    </lineage>
</organism>
<gene>
    <name evidence="1" type="ORF">CURHAP_LOCUS22509</name>
</gene>
<name>A0A6J5UIX8_PRUAR</name>
<protein>
    <submittedName>
        <fullName evidence="1">Uncharacterized protein</fullName>
    </submittedName>
</protein>
<evidence type="ECO:0000313" key="2">
    <source>
        <dbReference type="Proteomes" id="UP000507222"/>
    </source>
</evidence>
<sequence length="72" mass="8222">MRSTAKKLRRMEKLINLVSKLKKMLGCSADRNLNRQVKVRASPPCAVLCEELFLPLKSAKGHRTRNNDVNPF</sequence>
<dbReference type="Proteomes" id="UP000507222">
    <property type="component" value="Unassembled WGS sequence"/>
</dbReference>
<dbReference type="AlphaFoldDB" id="A0A6J5UIX8"/>
<proteinExistence type="predicted"/>
<evidence type="ECO:0000313" key="1">
    <source>
        <dbReference type="EMBL" id="CAB4274108.1"/>
    </source>
</evidence>
<accession>A0A6J5UIX8</accession>
<reference evidence="1 2" key="1">
    <citation type="submission" date="2020-05" db="EMBL/GenBank/DDBJ databases">
        <authorList>
            <person name="Campoy J."/>
            <person name="Schneeberger K."/>
            <person name="Spophaly S."/>
        </authorList>
    </citation>
    <scope>NUCLEOTIDE SEQUENCE [LARGE SCALE GENOMIC DNA]</scope>
    <source>
        <strain evidence="1">PruArmRojPasFocal</strain>
    </source>
</reference>
<dbReference type="EMBL" id="CAEKDK010000003">
    <property type="protein sequence ID" value="CAB4274108.1"/>
    <property type="molecule type" value="Genomic_DNA"/>
</dbReference>